<dbReference type="SUPFAM" id="SSF53686">
    <property type="entry name" value="Tryptophan synthase beta subunit-like PLP-dependent enzymes"/>
    <property type="match status" value="1"/>
</dbReference>
<dbReference type="InterPro" id="IPR050147">
    <property type="entry name" value="Ser/Thr_Dehydratase"/>
</dbReference>
<dbReference type="InterPro" id="IPR001926">
    <property type="entry name" value="TrpB-like_PALP"/>
</dbReference>
<evidence type="ECO:0000313" key="6">
    <source>
        <dbReference type="Proteomes" id="UP001597024"/>
    </source>
</evidence>
<gene>
    <name evidence="5" type="ORF">ACFQ08_34540</name>
</gene>
<evidence type="ECO:0000256" key="3">
    <source>
        <dbReference type="ARBA" id="ARBA00023239"/>
    </source>
</evidence>
<protein>
    <submittedName>
        <fullName evidence="5">Pyridoxal-phosphate dependent enzyme</fullName>
    </submittedName>
</protein>
<evidence type="ECO:0000259" key="4">
    <source>
        <dbReference type="Pfam" id="PF00291"/>
    </source>
</evidence>
<feature type="non-terminal residue" evidence="5">
    <location>
        <position position="80"/>
    </location>
</feature>
<keyword evidence="3" id="KW-0456">Lyase</keyword>
<dbReference type="Pfam" id="PF00291">
    <property type="entry name" value="PALP"/>
    <property type="match status" value="1"/>
</dbReference>
<dbReference type="Gene3D" id="3.40.50.1100">
    <property type="match status" value="2"/>
</dbReference>
<accession>A0ABW3E3Y5</accession>
<evidence type="ECO:0000256" key="2">
    <source>
        <dbReference type="ARBA" id="ARBA00022898"/>
    </source>
</evidence>
<keyword evidence="6" id="KW-1185">Reference proteome</keyword>
<proteinExistence type="predicted"/>
<dbReference type="PANTHER" id="PTHR48078">
    <property type="entry name" value="THREONINE DEHYDRATASE, MITOCHONDRIAL-RELATED"/>
    <property type="match status" value="1"/>
</dbReference>
<dbReference type="Proteomes" id="UP001597024">
    <property type="component" value="Unassembled WGS sequence"/>
</dbReference>
<dbReference type="PANTHER" id="PTHR48078:SF6">
    <property type="entry name" value="L-THREONINE DEHYDRATASE CATABOLIC TDCB"/>
    <property type="match status" value="1"/>
</dbReference>
<organism evidence="5 6">
    <name type="scientific">Streptosporangium algeriense</name>
    <dbReference type="NCBI Taxonomy" id="1682748"/>
    <lineage>
        <taxon>Bacteria</taxon>
        <taxon>Bacillati</taxon>
        <taxon>Actinomycetota</taxon>
        <taxon>Actinomycetes</taxon>
        <taxon>Streptosporangiales</taxon>
        <taxon>Streptosporangiaceae</taxon>
        <taxon>Streptosporangium</taxon>
    </lineage>
</organism>
<reference evidence="6" key="1">
    <citation type="journal article" date="2019" name="Int. J. Syst. Evol. Microbiol.">
        <title>The Global Catalogue of Microorganisms (GCM) 10K type strain sequencing project: providing services to taxonomists for standard genome sequencing and annotation.</title>
        <authorList>
            <consortium name="The Broad Institute Genomics Platform"/>
            <consortium name="The Broad Institute Genome Sequencing Center for Infectious Disease"/>
            <person name="Wu L."/>
            <person name="Ma J."/>
        </authorList>
    </citation>
    <scope>NUCLEOTIDE SEQUENCE [LARGE SCALE GENOMIC DNA]</scope>
    <source>
        <strain evidence="6">CCUG 62974</strain>
    </source>
</reference>
<evidence type="ECO:0000313" key="5">
    <source>
        <dbReference type="EMBL" id="MFD0889685.1"/>
    </source>
</evidence>
<comment type="cofactor">
    <cofactor evidence="1">
        <name>pyridoxal 5'-phosphate</name>
        <dbReference type="ChEBI" id="CHEBI:597326"/>
    </cofactor>
</comment>
<sequence length="80" mass="8487">MSDRQVTYDDVAAARELLADVALRTPLVHSHVLSATIGGPVHLKCENLQRSGSFKVRGAYVRIAGLTEGERARGVVAASA</sequence>
<dbReference type="InterPro" id="IPR036052">
    <property type="entry name" value="TrpB-like_PALP_sf"/>
</dbReference>
<dbReference type="EMBL" id="JBHTHX010001973">
    <property type="protein sequence ID" value="MFD0889685.1"/>
    <property type="molecule type" value="Genomic_DNA"/>
</dbReference>
<evidence type="ECO:0000256" key="1">
    <source>
        <dbReference type="ARBA" id="ARBA00001933"/>
    </source>
</evidence>
<name>A0ABW3E3Y5_9ACTN</name>
<comment type="caution">
    <text evidence="5">The sequence shown here is derived from an EMBL/GenBank/DDBJ whole genome shotgun (WGS) entry which is preliminary data.</text>
</comment>
<feature type="domain" description="Tryptophan synthase beta chain-like PALP" evidence="4">
    <location>
        <begin position="23"/>
        <end position="80"/>
    </location>
</feature>
<keyword evidence="2" id="KW-0663">Pyridoxal phosphate</keyword>